<dbReference type="Pfam" id="PF03134">
    <property type="entry name" value="TB2_DP1_HVA22"/>
    <property type="match status" value="1"/>
</dbReference>
<keyword evidence="1" id="KW-0472">Membrane</keyword>
<comment type="similarity">
    <text evidence="1">Belongs to the DP1 family.</text>
</comment>
<dbReference type="Proteomes" id="UP001328107">
    <property type="component" value="Unassembled WGS sequence"/>
</dbReference>
<evidence type="ECO:0000313" key="4">
    <source>
        <dbReference type="Proteomes" id="UP001328107"/>
    </source>
</evidence>
<name>A0AAN5D0D7_9BILA</name>
<dbReference type="GO" id="GO:0016020">
    <property type="term" value="C:membrane"/>
    <property type="evidence" value="ECO:0007669"/>
    <property type="project" value="UniProtKB-SubCell"/>
</dbReference>
<accession>A0AAN5D0D7</accession>
<sequence>RNRLDSLNPQLVHLTNQLQQPLPEQPIPSSIQSDIHNLLYASYGPKIDDAIVAVERATEMKREKISTILIGILSFCLVMGGTGARFVCNIIGIAYPAYASLKAVRSLNALEEKEWLVYWSVFGLVTLVDFWIEFILQFFPFYYVAKSLFYLYLYLPYTRGADSIFLHHLEPLICSLEHKVSVSLRESVMARSTSLLHSSLYSTRPSSLASLQDALPSSASHSFANVVATMTPEVKSEETTTLKADPTPEQAPHTSILERSKITPVTKKSGSIFRMWPFG</sequence>
<comment type="subcellular location">
    <subcellularLocation>
        <location evidence="1">Membrane</location>
        <topology evidence="1">Multi-pass membrane protein</topology>
    </subcellularLocation>
</comment>
<dbReference type="AlphaFoldDB" id="A0AAN5D0D7"/>
<dbReference type="PANTHER" id="PTHR12300">
    <property type="entry name" value="HVA22-LIKE PROTEINS"/>
    <property type="match status" value="1"/>
</dbReference>
<feature type="transmembrane region" description="Helical" evidence="1">
    <location>
        <begin position="68"/>
        <end position="95"/>
    </location>
</feature>
<reference evidence="4" key="1">
    <citation type="submission" date="2022-10" db="EMBL/GenBank/DDBJ databases">
        <title>Genome assembly of Pristionchus species.</title>
        <authorList>
            <person name="Yoshida K."/>
            <person name="Sommer R.J."/>
        </authorList>
    </citation>
    <scope>NUCLEOTIDE SEQUENCE [LARGE SCALE GENOMIC DNA]</scope>
    <source>
        <strain evidence="4">RS5460</strain>
    </source>
</reference>
<dbReference type="EMBL" id="BTRK01000005">
    <property type="protein sequence ID" value="GMR53304.1"/>
    <property type="molecule type" value="Genomic_DNA"/>
</dbReference>
<evidence type="ECO:0000313" key="3">
    <source>
        <dbReference type="EMBL" id="GMR53304.1"/>
    </source>
</evidence>
<feature type="region of interest" description="Disordered" evidence="2">
    <location>
        <begin position="235"/>
        <end position="254"/>
    </location>
</feature>
<proteinExistence type="inferred from homology"/>
<feature type="transmembrane region" description="Helical" evidence="1">
    <location>
        <begin position="139"/>
        <end position="157"/>
    </location>
</feature>
<keyword evidence="4" id="KW-1185">Reference proteome</keyword>
<evidence type="ECO:0000256" key="2">
    <source>
        <dbReference type="SAM" id="MobiDB-lite"/>
    </source>
</evidence>
<organism evidence="3 4">
    <name type="scientific">Pristionchus mayeri</name>
    <dbReference type="NCBI Taxonomy" id="1317129"/>
    <lineage>
        <taxon>Eukaryota</taxon>
        <taxon>Metazoa</taxon>
        <taxon>Ecdysozoa</taxon>
        <taxon>Nematoda</taxon>
        <taxon>Chromadorea</taxon>
        <taxon>Rhabditida</taxon>
        <taxon>Rhabditina</taxon>
        <taxon>Diplogasteromorpha</taxon>
        <taxon>Diplogasteroidea</taxon>
        <taxon>Neodiplogasteridae</taxon>
        <taxon>Pristionchus</taxon>
    </lineage>
</organism>
<gene>
    <name evidence="3" type="ORF">PMAYCL1PPCAC_23499</name>
</gene>
<protein>
    <recommendedName>
        <fullName evidence="1">Receptor expression-enhancing protein</fullName>
    </recommendedName>
</protein>
<keyword evidence="1" id="KW-1133">Transmembrane helix</keyword>
<evidence type="ECO:0000256" key="1">
    <source>
        <dbReference type="RuleBase" id="RU362006"/>
    </source>
</evidence>
<keyword evidence="1" id="KW-0812">Transmembrane</keyword>
<feature type="non-terminal residue" evidence="3">
    <location>
        <position position="1"/>
    </location>
</feature>
<dbReference type="InterPro" id="IPR004345">
    <property type="entry name" value="TB2_DP1_HVA22"/>
</dbReference>
<dbReference type="PANTHER" id="PTHR12300:SF34">
    <property type="entry name" value="RECEPTOR EXPRESSION-ENHANCING PROTEIN"/>
    <property type="match status" value="1"/>
</dbReference>
<comment type="caution">
    <text evidence="3">The sequence shown here is derived from an EMBL/GenBank/DDBJ whole genome shotgun (WGS) entry which is preliminary data.</text>
</comment>